<feature type="chain" id="PRO_5023006037" evidence="1">
    <location>
        <begin position="23"/>
        <end position="175"/>
    </location>
</feature>
<sequence>MKALRLLLFLFTLLLVAATCLAQMPPGSGSRPANPQKEQELLDEGVNVVEDHLELRRGVLRPAFRYNNEQHSAIMQHLLNPSSRFANLYNGEDDRHIFMISPWEAVHPGEAEPRPGILAFTVHQNGKVEPAFHASFAKDAKTGAGEPLGLFFERIANIEQSLLFNANRIPEVTLR</sequence>
<accession>A0A5C3EJ38</accession>
<protein>
    <submittedName>
        <fullName evidence="2">Uncharacterized protein</fullName>
    </submittedName>
</protein>
<dbReference type="Proteomes" id="UP000324022">
    <property type="component" value="Unassembled WGS sequence"/>
</dbReference>
<dbReference type="AlphaFoldDB" id="A0A5C3EJ38"/>
<proteinExistence type="predicted"/>
<reference evidence="2 3" key="1">
    <citation type="submission" date="2018-03" db="EMBL/GenBank/DDBJ databases">
        <authorList>
            <person name="Guldener U."/>
        </authorList>
    </citation>
    <scope>NUCLEOTIDE SEQUENCE [LARGE SCALE GENOMIC DNA]</scope>
    <source>
        <strain evidence="2 3">NBRC100155</strain>
    </source>
</reference>
<evidence type="ECO:0000256" key="1">
    <source>
        <dbReference type="SAM" id="SignalP"/>
    </source>
</evidence>
<dbReference type="EMBL" id="OOIN01000027">
    <property type="protein sequence ID" value="SPO29249.1"/>
    <property type="molecule type" value="Genomic_DNA"/>
</dbReference>
<gene>
    <name evidence="2" type="ORF">UTRI_06198</name>
</gene>
<feature type="signal peptide" evidence="1">
    <location>
        <begin position="1"/>
        <end position="22"/>
    </location>
</feature>
<keyword evidence="3" id="KW-1185">Reference proteome</keyword>
<name>A0A5C3EJ38_9BASI</name>
<keyword evidence="1" id="KW-0732">Signal</keyword>
<organism evidence="2 3">
    <name type="scientific">Ustilago trichophora</name>
    <dbReference type="NCBI Taxonomy" id="86804"/>
    <lineage>
        <taxon>Eukaryota</taxon>
        <taxon>Fungi</taxon>
        <taxon>Dikarya</taxon>
        <taxon>Basidiomycota</taxon>
        <taxon>Ustilaginomycotina</taxon>
        <taxon>Ustilaginomycetes</taxon>
        <taxon>Ustilaginales</taxon>
        <taxon>Ustilaginaceae</taxon>
        <taxon>Ustilago</taxon>
    </lineage>
</organism>
<evidence type="ECO:0000313" key="2">
    <source>
        <dbReference type="EMBL" id="SPO29249.1"/>
    </source>
</evidence>
<evidence type="ECO:0000313" key="3">
    <source>
        <dbReference type="Proteomes" id="UP000324022"/>
    </source>
</evidence>